<dbReference type="Gene3D" id="3.10.20.700">
    <property type="match status" value="1"/>
</dbReference>
<dbReference type="Pfam" id="PF06251">
    <property type="entry name" value="Caps_syn_GfcC_C"/>
    <property type="match status" value="1"/>
</dbReference>
<dbReference type="InterPro" id="IPR046459">
    <property type="entry name" value="Caps_syn_GfcC_N"/>
</dbReference>
<organism evidence="4 5">
    <name type="scientific">Vibrio albus</name>
    <dbReference type="NCBI Taxonomy" id="2200953"/>
    <lineage>
        <taxon>Bacteria</taxon>
        <taxon>Pseudomonadati</taxon>
        <taxon>Pseudomonadota</taxon>
        <taxon>Gammaproteobacteria</taxon>
        <taxon>Vibrionales</taxon>
        <taxon>Vibrionaceae</taxon>
        <taxon>Vibrio</taxon>
    </lineage>
</organism>
<keyword evidence="1" id="KW-0732">Signal</keyword>
<dbReference type="InterPro" id="IPR010425">
    <property type="entry name" value="Caps_synth_GfcC-like_C"/>
</dbReference>
<keyword evidence="5" id="KW-1185">Reference proteome</keyword>
<gene>
    <name evidence="4" type="ORF">DI392_05520</name>
</gene>
<feature type="domain" description="Capsule biosynthesis GfcC-like N-terminal" evidence="3">
    <location>
        <begin position="34"/>
        <end position="160"/>
    </location>
</feature>
<protein>
    <submittedName>
        <fullName evidence="4">Uncharacterized protein</fullName>
    </submittedName>
</protein>
<feature type="chain" id="PRO_5015563312" evidence="1">
    <location>
        <begin position="32"/>
        <end position="266"/>
    </location>
</feature>
<evidence type="ECO:0000313" key="4">
    <source>
        <dbReference type="EMBL" id="PWI34565.1"/>
    </source>
</evidence>
<dbReference type="EMBL" id="QFWT01000002">
    <property type="protein sequence ID" value="PWI34565.1"/>
    <property type="molecule type" value="Genomic_DNA"/>
</dbReference>
<evidence type="ECO:0000259" key="3">
    <source>
        <dbReference type="Pfam" id="PF20616"/>
    </source>
</evidence>
<dbReference type="Gene3D" id="3.10.560.10">
    <property type="entry name" value="Outer membrane lipoprotein wza domain like"/>
    <property type="match status" value="1"/>
</dbReference>
<feature type="domain" description="Capsule biosynthesis GfcC-like C-terminal" evidence="2">
    <location>
        <begin position="178"/>
        <end position="257"/>
    </location>
</feature>
<dbReference type="OrthoDB" id="5814422at2"/>
<proteinExistence type="predicted"/>
<name>A0A2U3BCS7_9VIBR</name>
<feature type="signal peptide" evidence="1">
    <location>
        <begin position="1"/>
        <end position="31"/>
    </location>
</feature>
<accession>A0A2U3BCS7</accession>
<evidence type="ECO:0000259" key="2">
    <source>
        <dbReference type="Pfam" id="PF06251"/>
    </source>
</evidence>
<sequence>MIRQLITFIPTVFFSATAVLFSTLTSAPVNAGESLSVTLPDMEISLNYAQPVRLDQVLTDTQNLKLQQPQAMPFWLAAQFIEPSNNADIDEKKKAAIHQLQTLAANDKDSSHKAHLLINALQKAQFNFRHFIPLDNDHVRLKNEDNPLLSGQYTLLTSPRVNKVRIFGTQNSWYPVDMIEHGTIDQYLEQAALPENSDTQLVFVIQPDGALITADNAYWNTKPVFIAPGATIYIGFDSLPDEFEHLNQDIADLLRYQTPLTDKDAE</sequence>
<dbReference type="AlphaFoldDB" id="A0A2U3BCS7"/>
<dbReference type="Pfam" id="PF20616">
    <property type="entry name" value="Caps_syn_GfcC_N"/>
    <property type="match status" value="1"/>
</dbReference>
<dbReference type="RefSeq" id="WP_109318900.1">
    <property type="nucleotide sequence ID" value="NZ_QFWT01000002.1"/>
</dbReference>
<comment type="caution">
    <text evidence="4">The sequence shown here is derived from an EMBL/GenBank/DDBJ whole genome shotgun (WGS) entry which is preliminary data.</text>
</comment>
<evidence type="ECO:0000313" key="5">
    <source>
        <dbReference type="Proteomes" id="UP000245362"/>
    </source>
</evidence>
<reference evidence="4 5" key="1">
    <citation type="submission" date="2018-05" db="EMBL/GenBank/DDBJ databases">
        <title>Vibrio limimaris sp. nov., isolated from marine sediment.</title>
        <authorList>
            <person name="Li C.-M."/>
        </authorList>
    </citation>
    <scope>NUCLEOTIDE SEQUENCE [LARGE SCALE GENOMIC DNA]</scope>
    <source>
        <strain evidence="4 5">E4404</strain>
    </source>
</reference>
<dbReference type="Proteomes" id="UP000245362">
    <property type="component" value="Unassembled WGS sequence"/>
</dbReference>
<evidence type="ECO:0000256" key="1">
    <source>
        <dbReference type="SAM" id="SignalP"/>
    </source>
</evidence>